<protein>
    <submittedName>
        <fullName evidence="5">DUF4157 domain-containing protein</fullName>
    </submittedName>
</protein>
<evidence type="ECO:0000259" key="3">
    <source>
        <dbReference type="Pfam" id="PF01471"/>
    </source>
</evidence>
<evidence type="ECO:0000313" key="6">
    <source>
        <dbReference type="Proteomes" id="UP000466586"/>
    </source>
</evidence>
<evidence type="ECO:0000256" key="2">
    <source>
        <dbReference type="SAM" id="MobiDB-lite"/>
    </source>
</evidence>
<reference evidence="5 6" key="1">
    <citation type="submission" date="2019-11" db="EMBL/GenBank/DDBJ databases">
        <title>Pedobacter sp. HMF7647 Genome sequencing and assembly.</title>
        <authorList>
            <person name="Kang H."/>
            <person name="Kim H."/>
            <person name="Joh K."/>
        </authorList>
    </citation>
    <scope>NUCLEOTIDE SEQUENCE [LARGE SCALE GENOMIC DNA]</scope>
    <source>
        <strain evidence="5 6">HMF7647</strain>
    </source>
</reference>
<feature type="region of interest" description="Disordered" evidence="2">
    <location>
        <begin position="1"/>
        <end position="114"/>
    </location>
</feature>
<accession>A0A7K1Y520</accession>
<dbReference type="SUPFAM" id="SSF47090">
    <property type="entry name" value="PGBD-like"/>
    <property type="match status" value="1"/>
</dbReference>
<dbReference type="Pfam" id="PF01471">
    <property type="entry name" value="PG_binding_1"/>
    <property type="match status" value="1"/>
</dbReference>
<feature type="domain" description="eCIS core" evidence="4">
    <location>
        <begin position="296"/>
        <end position="372"/>
    </location>
</feature>
<dbReference type="EMBL" id="WVHT01000001">
    <property type="protein sequence ID" value="MXV49683.1"/>
    <property type="molecule type" value="Genomic_DNA"/>
</dbReference>
<feature type="compositionally biased region" description="Basic and acidic residues" evidence="2">
    <location>
        <begin position="74"/>
        <end position="85"/>
    </location>
</feature>
<feature type="domain" description="Peptidoglycan binding-like" evidence="3">
    <location>
        <begin position="587"/>
        <end position="646"/>
    </location>
</feature>
<dbReference type="InterPro" id="IPR002477">
    <property type="entry name" value="Peptidoglycan-bd-like"/>
</dbReference>
<organism evidence="5 6">
    <name type="scientific">Hufsiella arboris</name>
    <dbReference type="NCBI Taxonomy" id="2695275"/>
    <lineage>
        <taxon>Bacteria</taxon>
        <taxon>Pseudomonadati</taxon>
        <taxon>Bacteroidota</taxon>
        <taxon>Sphingobacteriia</taxon>
        <taxon>Sphingobacteriales</taxon>
        <taxon>Sphingobacteriaceae</taxon>
        <taxon>Hufsiella</taxon>
    </lineage>
</organism>
<gene>
    <name evidence="5" type="ORF">GS399_01765</name>
</gene>
<proteinExistence type="predicted"/>
<feature type="compositionally biased region" description="Basic and acidic residues" evidence="2">
    <location>
        <begin position="51"/>
        <end position="65"/>
    </location>
</feature>
<comment type="caution">
    <text evidence="5">The sequence shown here is derived from an EMBL/GenBank/DDBJ whole genome shotgun (WGS) entry which is preliminary data.</text>
</comment>
<dbReference type="InterPro" id="IPR025295">
    <property type="entry name" value="eCIS_core_dom"/>
</dbReference>
<evidence type="ECO:0000259" key="4">
    <source>
        <dbReference type="Pfam" id="PF13699"/>
    </source>
</evidence>
<keyword evidence="1" id="KW-0175">Coiled coil</keyword>
<evidence type="ECO:0000256" key="1">
    <source>
        <dbReference type="SAM" id="Coils"/>
    </source>
</evidence>
<name>A0A7K1Y520_9SPHI</name>
<dbReference type="InterPro" id="IPR036365">
    <property type="entry name" value="PGBD-like_sf"/>
</dbReference>
<sequence>MKETVVSESAVASPAAQIQQQGNQQSEILPDERSSGLFYQAKLSVGAPDDPLEKEADDMADRVMRMPEASFVQRKCEEHIQRDEDTPTATNEGESPTPAPAPADQPAGNDSSRFNLQLTRPDFLSMRGPFFQRNALQLWDPDSALGVWNYNQNFFRRLGLSDDLSGKAANFTTPLFIDSQLKASNPTWWEVTDRQLNTSSIVGTVPLFDFDAGFRNWRPLPFLQPKALDTTTRSADSFIQRKCAHCEEEEKEQKLNRKPLADSITPLIQTKSESPSSASDSVSQAIDSSRGRGDSIDHQTNTFMSDRFGSDFSNVNIHTDSSAVQLSRDLNAKAFTVGNDIYFNHGQYQPSTSEGKQLLAHELTHTLQQSGGTLQRKISGNNTNRTQSFLQRKCAHCEEEEKKHEHVQRKLQVGSAVGSGDIIRRKPPKDQSGDNVNIKYPEVIEINKGNWKEFGFNYINLFKHKELNPFDTPNAYANEVFKIQEAILNIIPEADRQKYPLTPNGALGMSTINWLTDFGGESETDADSKSLFIKYGIDKEILEKFAKIASKNVGDEPLLSRDFNNHELFHLININATFLLTKGDQNGAVQILQRVLMRLNYNIGEKGPDGVYGDDTVKALKAFQIESGMKKWEADGNFGYKTLRALDKRMSTASTDFFISVPNGDVRMFKVSIPRMMTREEKLVHSITEIFGISEKDALDLVNNKDSENKWNWLKDGFHETTEAELNRGYEYIGVPVKDYDSIITTIKKKPSYGDPVEPRLKELSIELSGFEKVYQLSKEIEELEDKKKGIIKQAVDPMGSAITNAGLDAQIKVKKAERAAELSRLNITEDIYTAKGEEFKRLFASYAVRVAMQMLDSNEKEASLEMIHYKKSSDPNALEQGIEIKNIFVHLDELWNRAEKEWWEGLSVAQGAAPGEITSEGSLNKYLKEKKGQRSHCFKGECTEPSDLVLPAYENVKFQKREGNSYFVKAYDSNMEAHKYLTESAKDHRVLAYPKLELRANISKFKELSPAAIEEKLYATAENVRENVQKTRKAIADDPMNVYKLKPVIELAKFQMGIFPDTIQEGLVAKALKDFEDREFWKNIGMAALGLGLGLLALLSGPVGWAALAGSIVVGSVDAYMQYQDIKFRRTAYNTAFDPAKALSDVEPGYFWFYVSVVFVGLDVFQGFKAIAAAAKAAKATEEGAQLATKLINAMNEDKKALQELIAQGGDNIAELTTKLQKLNAAITAVDATKLAKQINVLKHLNDVPQAVVRLSESLDHPEILKAFESMGAVLKKAGHADDVYKDILKFYAGPGNDFVAELPEFMRLAEKAEMSAKPELLKELLKNPKSQKVMLDFGENQDQFLKLWEEWSALKAAGKAPTFAEHLKAKGFVTELKPTKTIAAELGAEFAGKSMLTKNQQILRTIEPELANAFIEGNLPKKIQDTLTKILESDLIGETINLARAQQRMKASLRLLGASVESQAEYQLLIRMIKSTEGKMAFFEKATSIAGHEEYVALFTKYSKELSADSKIMDDFLKIGPFTDDDTFKWLLGNNKIRKLIADNPVLVRALKKCASPCFPIHADPEDIEKILKAIQDNGGSVDFSRLNQYMYVNRPRNATAAEMAKWKSSIDNLANDFKGTMKGVEMPKGADISLPPRFQLGGATPLKDAARKLDVLIKRGFAPKQLEDILVQANINKIDANEFMEQLSRASNKLGARPLDNISGILNGLSSTNPQKFETAYHFMRRIGDYSSGAGVDMVEKIFSVFDINEITKLRYGSSAKLSADVAKATGDVSVAGIELFGTLVNKINGSSEDIIRLATKAGGGSEADIVKLASIVDGMPKGSHSVAAVEARIVEAQQLAERIAAAGDNMGDAIWGASRTGDKWQVGKMFIDEASGKVSGSRAIAYIKGKSDDIISALLDSSGNLDSTKWKIFRKTIDKTDLPGPIRNHILGEMWDKTNVAAFKKVYGKDNVITQVTIRIKGTDTEAVIDAVIKDNGSILFREFKSGDAVLSPAQKKVYELMAQEKTELLEAIGDKAAQVWPDMSKFKVSLVKLVEESAIP</sequence>
<dbReference type="Gene3D" id="1.10.101.10">
    <property type="entry name" value="PGBD-like superfamily/PGBD"/>
    <property type="match status" value="1"/>
</dbReference>
<keyword evidence="6" id="KW-1185">Reference proteome</keyword>
<feature type="region of interest" description="Disordered" evidence="2">
    <location>
        <begin position="268"/>
        <end position="302"/>
    </location>
</feature>
<evidence type="ECO:0000313" key="5">
    <source>
        <dbReference type="EMBL" id="MXV49683.1"/>
    </source>
</evidence>
<dbReference type="InterPro" id="IPR036366">
    <property type="entry name" value="PGBDSf"/>
</dbReference>
<dbReference type="Proteomes" id="UP000466586">
    <property type="component" value="Unassembled WGS sequence"/>
</dbReference>
<dbReference type="Pfam" id="PF13699">
    <property type="entry name" value="eCIS_core"/>
    <property type="match status" value="1"/>
</dbReference>
<feature type="coiled-coil region" evidence="1">
    <location>
        <begin position="1186"/>
        <end position="1234"/>
    </location>
</feature>
<feature type="compositionally biased region" description="Low complexity" evidence="2">
    <location>
        <begin position="1"/>
        <end position="25"/>
    </location>
</feature>
<dbReference type="RefSeq" id="WP_160842857.1">
    <property type="nucleotide sequence ID" value="NZ_WVHT01000001.1"/>
</dbReference>
<feature type="compositionally biased region" description="Low complexity" evidence="2">
    <location>
        <begin position="272"/>
        <end position="288"/>
    </location>
</feature>